<organism evidence="9 10">
    <name type="scientific">Ornithinimicrobium humiphilum</name>
    <dbReference type="NCBI Taxonomy" id="125288"/>
    <lineage>
        <taxon>Bacteria</taxon>
        <taxon>Bacillati</taxon>
        <taxon>Actinomycetota</taxon>
        <taxon>Actinomycetes</taxon>
        <taxon>Micrococcales</taxon>
        <taxon>Ornithinimicrobiaceae</taxon>
        <taxon>Ornithinimicrobium</taxon>
    </lineage>
</organism>
<keyword evidence="5" id="KW-0547">Nucleotide-binding</keyword>
<dbReference type="CDD" id="cd24061">
    <property type="entry name" value="ASKHA_NBD_ROK_SgGLK-like"/>
    <property type="match status" value="1"/>
</dbReference>
<keyword evidence="4" id="KW-0808">Transferase</keyword>
<proteinExistence type="inferred from homology"/>
<dbReference type="GO" id="GO:0004340">
    <property type="term" value="F:glucokinase activity"/>
    <property type="evidence" value="ECO:0007669"/>
    <property type="project" value="UniProtKB-EC"/>
</dbReference>
<dbReference type="InterPro" id="IPR049874">
    <property type="entry name" value="ROK_cs"/>
</dbReference>
<dbReference type="AlphaFoldDB" id="A0A543KN41"/>
<evidence type="ECO:0000256" key="2">
    <source>
        <dbReference type="ARBA" id="ARBA00012323"/>
    </source>
</evidence>
<sequence length="320" mass="32383">MTTCVGVDVGGTKIAACAVDEHGTVLRRARRETPAQDPAQIVTAVAEVVEELADGAAPGEEVTAVGVACAGFIDRAGETVVFAPNLAWRDEPLRARLRALVDLPVVLENDANAAVWGEFRFGAARDAADVVLLTLGTGVGGGILNEGRLLRGAYGMGAEVGHLRVVPDGHRCGCGNRGCWEMYASGSALVREARALVASGSPHAGALSDRCEGDPARLTGQMVTEVARTGDPAATELLETVGCWVGEGAASLAAVLDPGLIVLGGGVSAAGELVLAPARSAFARSLPGRGHRETAPLVLAALGNDAGMIGVADLASRAAG</sequence>
<gene>
    <name evidence="9" type="ORF">FB476_1358</name>
</gene>
<dbReference type="InterPro" id="IPR000600">
    <property type="entry name" value="ROK"/>
</dbReference>
<dbReference type="RefSeq" id="WP_141818102.1">
    <property type="nucleotide sequence ID" value="NZ_BAAAIL010000003.1"/>
</dbReference>
<dbReference type="SUPFAM" id="SSF53067">
    <property type="entry name" value="Actin-like ATPase domain"/>
    <property type="match status" value="1"/>
</dbReference>
<evidence type="ECO:0000256" key="4">
    <source>
        <dbReference type="ARBA" id="ARBA00022679"/>
    </source>
</evidence>
<dbReference type="OrthoDB" id="9810372at2"/>
<dbReference type="GO" id="GO:0005524">
    <property type="term" value="F:ATP binding"/>
    <property type="evidence" value="ECO:0007669"/>
    <property type="project" value="UniProtKB-KW"/>
</dbReference>
<evidence type="ECO:0000256" key="5">
    <source>
        <dbReference type="ARBA" id="ARBA00022741"/>
    </source>
</evidence>
<comment type="similarity">
    <text evidence="1">Belongs to the ROK (NagC/XylR) family.</text>
</comment>
<protein>
    <recommendedName>
        <fullName evidence="3">Glucokinase</fullName>
        <ecNumber evidence="2">2.7.1.2</ecNumber>
    </recommendedName>
    <alternativeName>
        <fullName evidence="8">Glucose kinase</fullName>
    </alternativeName>
</protein>
<dbReference type="Proteomes" id="UP000315133">
    <property type="component" value="Unassembled WGS sequence"/>
</dbReference>
<dbReference type="InterPro" id="IPR043129">
    <property type="entry name" value="ATPase_NBD"/>
</dbReference>
<dbReference type="PANTHER" id="PTHR18964:SF173">
    <property type="entry name" value="GLUCOKINASE"/>
    <property type="match status" value="1"/>
</dbReference>
<dbReference type="GO" id="GO:0005737">
    <property type="term" value="C:cytoplasm"/>
    <property type="evidence" value="ECO:0007669"/>
    <property type="project" value="InterPro"/>
</dbReference>
<dbReference type="EMBL" id="VFPU01000001">
    <property type="protein sequence ID" value="TQM96490.1"/>
    <property type="molecule type" value="Genomic_DNA"/>
</dbReference>
<keyword evidence="7" id="KW-0067">ATP-binding</keyword>
<dbReference type="GO" id="GO:0006096">
    <property type="term" value="P:glycolytic process"/>
    <property type="evidence" value="ECO:0007669"/>
    <property type="project" value="InterPro"/>
</dbReference>
<dbReference type="PROSITE" id="PS01125">
    <property type="entry name" value="ROK"/>
    <property type="match status" value="1"/>
</dbReference>
<comment type="caution">
    <text evidence="9">The sequence shown here is derived from an EMBL/GenBank/DDBJ whole genome shotgun (WGS) entry which is preliminary data.</text>
</comment>
<dbReference type="PANTHER" id="PTHR18964">
    <property type="entry name" value="ROK (REPRESSOR, ORF, KINASE) FAMILY"/>
    <property type="match status" value="1"/>
</dbReference>
<keyword evidence="6 9" id="KW-0418">Kinase</keyword>
<evidence type="ECO:0000256" key="1">
    <source>
        <dbReference type="ARBA" id="ARBA00006479"/>
    </source>
</evidence>
<reference evidence="9 10" key="1">
    <citation type="submission" date="2019-06" db="EMBL/GenBank/DDBJ databases">
        <title>Sequencing the genomes of 1000 actinobacteria strains.</title>
        <authorList>
            <person name="Klenk H.-P."/>
        </authorList>
    </citation>
    <scope>NUCLEOTIDE SEQUENCE [LARGE SCALE GENOMIC DNA]</scope>
    <source>
        <strain evidence="9 10">DSM 12362</strain>
    </source>
</reference>
<evidence type="ECO:0000313" key="9">
    <source>
        <dbReference type="EMBL" id="TQM96490.1"/>
    </source>
</evidence>
<dbReference type="EC" id="2.7.1.2" evidence="2"/>
<name>A0A543KN41_9MICO</name>
<dbReference type="InterPro" id="IPR004654">
    <property type="entry name" value="ROK_glcA"/>
</dbReference>
<dbReference type="NCBIfam" id="TIGR00744">
    <property type="entry name" value="ROK_glcA_fam"/>
    <property type="match status" value="1"/>
</dbReference>
<dbReference type="Pfam" id="PF00480">
    <property type="entry name" value="ROK"/>
    <property type="match status" value="1"/>
</dbReference>
<dbReference type="Gene3D" id="3.30.420.40">
    <property type="match status" value="2"/>
</dbReference>
<keyword evidence="10" id="KW-1185">Reference proteome</keyword>
<evidence type="ECO:0000313" key="10">
    <source>
        <dbReference type="Proteomes" id="UP000315133"/>
    </source>
</evidence>
<accession>A0A543KN41</accession>
<evidence type="ECO:0000256" key="7">
    <source>
        <dbReference type="ARBA" id="ARBA00022840"/>
    </source>
</evidence>
<evidence type="ECO:0000256" key="6">
    <source>
        <dbReference type="ARBA" id="ARBA00022777"/>
    </source>
</evidence>
<evidence type="ECO:0000256" key="3">
    <source>
        <dbReference type="ARBA" id="ARBA00014701"/>
    </source>
</evidence>
<evidence type="ECO:0000256" key="8">
    <source>
        <dbReference type="ARBA" id="ARBA00032386"/>
    </source>
</evidence>